<organism evidence="2 3">
    <name type="scientific">Phreatobacter oligotrophus</name>
    <dbReference type="NCBI Taxonomy" id="1122261"/>
    <lineage>
        <taxon>Bacteria</taxon>
        <taxon>Pseudomonadati</taxon>
        <taxon>Pseudomonadota</taxon>
        <taxon>Alphaproteobacteria</taxon>
        <taxon>Hyphomicrobiales</taxon>
        <taxon>Phreatobacteraceae</taxon>
        <taxon>Phreatobacter</taxon>
    </lineage>
</organism>
<name>A0A2T4ZGN8_9HYPH</name>
<dbReference type="RefSeq" id="WP_245901888.1">
    <property type="nucleotide sequence ID" value="NZ_JAIESU010000033.1"/>
</dbReference>
<reference evidence="2 3" key="1">
    <citation type="submission" date="2018-04" db="EMBL/GenBank/DDBJ databases">
        <title>Genomic Encyclopedia of Archaeal and Bacterial Type Strains, Phase II (KMG-II): from individual species to whole genera.</title>
        <authorList>
            <person name="Goeker M."/>
        </authorList>
    </citation>
    <scope>NUCLEOTIDE SEQUENCE [LARGE SCALE GENOMIC DNA]</scope>
    <source>
        <strain evidence="2 3">DSM 25521</strain>
    </source>
</reference>
<evidence type="ECO:0000256" key="1">
    <source>
        <dbReference type="SAM" id="MobiDB-lite"/>
    </source>
</evidence>
<keyword evidence="3" id="KW-1185">Reference proteome</keyword>
<feature type="region of interest" description="Disordered" evidence="1">
    <location>
        <begin position="114"/>
        <end position="134"/>
    </location>
</feature>
<accession>A0A2T4ZGN8</accession>
<comment type="caution">
    <text evidence="2">The sequence shown here is derived from an EMBL/GenBank/DDBJ whole genome shotgun (WGS) entry which is preliminary data.</text>
</comment>
<keyword evidence="2" id="KW-0131">Cell cycle</keyword>
<gene>
    <name evidence="2" type="ORF">C8P69_102468</name>
</gene>
<dbReference type="Proteomes" id="UP000241808">
    <property type="component" value="Unassembled WGS sequence"/>
</dbReference>
<proteinExistence type="predicted"/>
<keyword evidence="2" id="KW-0132">Cell division</keyword>
<evidence type="ECO:0000313" key="3">
    <source>
        <dbReference type="Proteomes" id="UP000241808"/>
    </source>
</evidence>
<dbReference type="AlphaFoldDB" id="A0A2T4ZGN8"/>
<protein>
    <submittedName>
        <fullName evidence="2">Cell division protein FtsL</fullName>
    </submittedName>
</protein>
<evidence type="ECO:0000313" key="2">
    <source>
        <dbReference type="EMBL" id="PTM61082.1"/>
    </source>
</evidence>
<dbReference type="GO" id="GO:0051301">
    <property type="term" value="P:cell division"/>
    <property type="evidence" value="ECO:0007669"/>
    <property type="project" value="UniProtKB-KW"/>
</dbReference>
<sequence length="134" mass="14669">MMRFLNILVVAALVTAAAYVYRIKYEATRHGEQVAKLRLEITREREAIAELKAQWAQLNSPDRLQALAEKHLRLRPLAINQLHDLSGLPDKPVIDPDPIGSMLQAMEAGGEGGITTGTIPGGMPLPQRRPAGGR</sequence>
<dbReference type="EMBL" id="PZZL01000002">
    <property type="protein sequence ID" value="PTM61082.1"/>
    <property type="molecule type" value="Genomic_DNA"/>
</dbReference>